<proteinExistence type="predicted"/>
<evidence type="ECO:0000313" key="2">
    <source>
        <dbReference type="Proteomes" id="UP000033710"/>
    </source>
</evidence>
<dbReference type="Proteomes" id="UP000033710">
    <property type="component" value="Unassembled WGS sequence"/>
</dbReference>
<gene>
    <name evidence="1" type="ORF">SPSK_08031</name>
</gene>
<name>A0A0F2MKB0_SPOSC</name>
<comment type="caution">
    <text evidence="1">The sequence shown here is derived from an EMBL/GenBank/DDBJ whole genome shotgun (WGS) entry which is preliminary data.</text>
</comment>
<protein>
    <submittedName>
        <fullName evidence="1">Uncharacterized protein</fullName>
    </submittedName>
</protein>
<dbReference type="AlphaFoldDB" id="A0A0F2MKB0"/>
<reference evidence="1 2" key="1">
    <citation type="journal article" date="2014" name="BMC Genomics">
        <title>Comparative genomics of the major fungal agents of human and animal Sporotrichosis: Sporothrix schenckii and Sporothrix brasiliensis.</title>
        <authorList>
            <person name="Teixeira M.M."/>
            <person name="de Almeida L.G."/>
            <person name="Kubitschek-Barreira P."/>
            <person name="Alves F.L."/>
            <person name="Kioshima E.S."/>
            <person name="Abadio A.K."/>
            <person name="Fernandes L."/>
            <person name="Derengowski L.S."/>
            <person name="Ferreira K.S."/>
            <person name="Souza R.C."/>
            <person name="Ruiz J.C."/>
            <person name="de Andrade N.C."/>
            <person name="Paes H.C."/>
            <person name="Nicola A.M."/>
            <person name="Albuquerque P."/>
            <person name="Gerber A.L."/>
            <person name="Martins V.P."/>
            <person name="Peconick L.D."/>
            <person name="Neto A.V."/>
            <person name="Chaucanez C.B."/>
            <person name="Silva P.A."/>
            <person name="Cunha O.L."/>
            <person name="de Oliveira F.F."/>
            <person name="dos Santos T.C."/>
            <person name="Barros A.L."/>
            <person name="Soares M.A."/>
            <person name="de Oliveira L.M."/>
            <person name="Marini M.M."/>
            <person name="Villalobos-Duno H."/>
            <person name="Cunha M.M."/>
            <person name="de Hoog S."/>
            <person name="da Silveira J.F."/>
            <person name="Henrissat B."/>
            <person name="Nino-Vega G.A."/>
            <person name="Cisalpino P.S."/>
            <person name="Mora-Montes H.M."/>
            <person name="Almeida S.R."/>
            <person name="Stajich J.E."/>
            <person name="Lopes-Bezerra L.M."/>
            <person name="Vasconcelos A.T."/>
            <person name="Felipe M.S."/>
        </authorList>
    </citation>
    <scope>NUCLEOTIDE SEQUENCE [LARGE SCALE GENOMIC DNA]</scope>
    <source>
        <strain evidence="1 2">1099-18</strain>
    </source>
</reference>
<accession>A0A0F2MKB0</accession>
<dbReference type="OrthoDB" id="10295314at2759"/>
<dbReference type="RefSeq" id="XP_016591302.1">
    <property type="nucleotide sequence ID" value="XM_016734682.1"/>
</dbReference>
<organism evidence="1 2">
    <name type="scientific">Sporothrix schenckii 1099-18</name>
    <dbReference type="NCBI Taxonomy" id="1397361"/>
    <lineage>
        <taxon>Eukaryota</taxon>
        <taxon>Fungi</taxon>
        <taxon>Dikarya</taxon>
        <taxon>Ascomycota</taxon>
        <taxon>Pezizomycotina</taxon>
        <taxon>Sordariomycetes</taxon>
        <taxon>Sordariomycetidae</taxon>
        <taxon>Ophiostomatales</taxon>
        <taxon>Ophiostomataceae</taxon>
        <taxon>Sporothrix</taxon>
    </lineage>
</organism>
<dbReference type="EMBL" id="AXCR01000004">
    <property type="protein sequence ID" value="KJR88626.1"/>
    <property type="molecule type" value="Genomic_DNA"/>
</dbReference>
<evidence type="ECO:0000313" key="1">
    <source>
        <dbReference type="EMBL" id="KJR88626.1"/>
    </source>
</evidence>
<sequence length="184" mass="20881">MSSTGEMSSFPSSSFVSTSMSTRAASFLSADVMFQNNLSPDAFLARTDGRGYTSAETEIWDTAHRLYVYLATCQRAPKPERLRFFRLLVRLCIRHRSMLLKGVSLQAEDKGMASIEACAVCYRRKYSEEKELQSERTTGHCCWFRPDSRARGFLDLVRSLCDDHPELFGDDVSLEELAGLFVFE</sequence>
<dbReference type="VEuPathDB" id="FungiDB:SPSK_08031"/>
<dbReference type="GeneID" id="27669959"/>
<reference evidence="1 2" key="2">
    <citation type="journal article" date="2015" name="Eukaryot. Cell">
        <title>Asexual propagation of a virulent clone complex in a human and feline outbreak of sporotrichosis.</title>
        <authorList>
            <person name="Teixeira Mde M."/>
            <person name="Rodrigues A.M."/>
            <person name="Tsui C.K."/>
            <person name="de Almeida L.G."/>
            <person name="Van Diepeningen A.D."/>
            <person name="van den Ende B.G."/>
            <person name="Fernandes G.F."/>
            <person name="Kano R."/>
            <person name="Hamelin R.C."/>
            <person name="Lopes-Bezerra L.M."/>
            <person name="Vasconcelos A.T."/>
            <person name="de Hoog S."/>
            <person name="de Camargo Z.P."/>
            <person name="Felipe M.S."/>
        </authorList>
    </citation>
    <scope>NUCLEOTIDE SEQUENCE [LARGE SCALE GENOMIC DNA]</scope>
    <source>
        <strain evidence="1 2">1099-18</strain>
    </source>
</reference>
<dbReference type="KEGG" id="ssck:SPSK_08031"/>